<feature type="transmembrane region" description="Helical" evidence="10">
    <location>
        <begin position="132"/>
        <end position="151"/>
    </location>
</feature>
<dbReference type="InterPro" id="IPR049562">
    <property type="entry name" value="SLC25A33/36-like"/>
</dbReference>
<dbReference type="SUPFAM" id="SSF52833">
    <property type="entry name" value="Thioredoxin-like"/>
    <property type="match status" value="1"/>
</dbReference>
<feature type="transmembrane region" description="Helical" evidence="10">
    <location>
        <begin position="1062"/>
        <end position="1083"/>
    </location>
</feature>
<gene>
    <name evidence="12" type="ORF">BOH78_0446</name>
</gene>
<evidence type="ECO:0000259" key="11">
    <source>
        <dbReference type="PROSITE" id="PS51352"/>
    </source>
</evidence>
<evidence type="ECO:0000256" key="1">
    <source>
        <dbReference type="ARBA" id="ARBA00004448"/>
    </source>
</evidence>
<name>A0A1V2LV87_PICKU</name>
<feature type="domain" description="Thioredoxin" evidence="11">
    <location>
        <begin position="416"/>
        <end position="541"/>
    </location>
</feature>
<evidence type="ECO:0000256" key="10">
    <source>
        <dbReference type="SAM" id="Phobius"/>
    </source>
</evidence>
<feature type="repeat" description="Solcar" evidence="9">
    <location>
        <begin position="168"/>
        <end position="294"/>
    </location>
</feature>
<dbReference type="Gene3D" id="1.50.40.10">
    <property type="entry name" value="Mitochondrial carrier domain"/>
    <property type="match status" value="1"/>
</dbReference>
<keyword evidence="2" id="KW-0813">Transport</keyword>
<feature type="transmembrane region" description="Helical" evidence="10">
    <location>
        <begin position="266"/>
        <end position="288"/>
    </location>
</feature>
<dbReference type="GO" id="GO:1990519">
    <property type="term" value="P:pyrimidine nucleotide import into mitochondrion"/>
    <property type="evidence" value="ECO:0007669"/>
    <property type="project" value="TreeGrafter"/>
</dbReference>
<keyword evidence="4" id="KW-0677">Repeat</keyword>
<comment type="subcellular location">
    <subcellularLocation>
        <location evidence="1">Mitochondrion inner membrane</location>
        <topology evidence="1">Multi-pass membrane protein</topology>
    </subcellularLocation>
</comment>
<protein>
    <submittedName>
        <fullName evidence="12">Mitochondrial nicotinamide adenine dinucleotide transporter 1</fullName>
    </submittedName>
</protein>
<keyword evidence="8 9" id="KW-0472">Membrane</keyword>
<reference evidence="13" key="1">
    <citation type="journal article" date="2017" name="Genome Announc.">
        <title>Genome sequences of Cyberlindnera fabianii 65, Pichia kudriavzevii 129, and Saccharomyces cerevisiae 131 isolated from fermented masau fruits in Zimbabwe.</title>
        <authorList>
            <person name="van Rijswijck I.M.H."/>
            <person name="Derks M.F.L."/>
            <person name="Abee T."/>
            <person name="de Ridder D."/>
            <person name="Smid E.J."/>
        </authorList>
    </citation>
    <scope>NUCLEOTIDE SEQUENCE [LARGE SCALE GENOMIC DNA]</scope>
    <source>
        <strain evidence="13">129</strain>
    </source>
</reference>
<evidence type="ECO:0000256" key="7">
    <source>
        <dbReference type="ARBA" id="ARBA00023128"/>
    </source>
</evidence>
<evidence type="ECO:0000256" key="5">
    <source>
        <dbReference type="ARBA" id="ARBA00022792"/>
    </source>
</evidence>
<keyword evidence="3 9" id="KW-0812">Transmembrane</keyword>
<feature type="repeat" description="Solcar" evidence="9">
    <location>
        <begin position="317"/>
        <end position="409"/>
    </location>
</feature>
<evidence type="ECO:0000313" key="13">
    <source>
        <dbReference type="Proteomes" id="UP000189274"/>
    </source>
</evidence>
<dbReference type="SUPFAM" id="SSF103506">
    <property type="entry name" value="Mitochondrial carrier"/>
    <property type="match status" value="1"/>
</dbReference>
<dbReference type="Proteomes" id="UP000189274">
    <property type="component" value="Unassembled WGS sequence"/>
</dbReference>
<comment type="caution">
    <text evidence="12">The sequence shown here is derived from an EMBL/GenBank/DDBJ whole genome shotgun (WGS) entry which is preliminary data.</text>
</comment>
<evidence type="ECO:0000256" key="9">
    <source>
        <dbReference type="PROSITE-ProRule" id="PRU00282"/>
    </source>
</evidence>
<dbReference type="CDD" id="cd02961">
    <property type="entry name" value="PDI_a_family"/>
    <property type="match status" value="1"/>
</dbReference>
<accession>A0A1V2LV87</accession>
<evidence type="ECO:0000256" key="6">
    <source>
        <dbReference type="ARBA" id="ARBA00022989"/>
    </source>
</evidence>
<dbReference type="InterPro" id="IPR036249">
    <property type="entry name" value="Thioredoxin-like_sf"/>
</dbReference>
<dbReference type="PANTHER" id="PTHR45829">
    <property type="entry name" value="MITOCHONDRIAL CARRIER PROTEIN RIM2"/>
    <property type="match status" value="1"/>
</dbReference>
<dbReference type="Pfam" id="PF00085">
    <property type="entry name" value="Thioredoxin"/>
    <property type="match status" value="1"/>
</dbReference>
<dbReference type="Gene3D" id="3.40.30.10">
    <property type="entry name" value="Glutaredoxin"/>
    <property type="match status" value="1"/>
</dbReference>
<evidence type="ECO:0000256" key="3">
    <source>
        <dbReference type="ARBA" id="ARBA00022692"/>
    </source>
</evidence>
<feature type="transmembrane region" description="Helical" evidence="10">
    <location>
        <begin position="171"/>
        <end position="192"/>
    </location>
</feature>
<dbReference type="GO" id="GO:0005743">
    <property type="term" value="C:mitochondrial inner membrane"/>
    <property type="evidence" value="ECO:0007669"/>
    <property type="project" value="UniProtKB-SubCell"/>
</dbReference>
<dbReference type="Pfam" id="PF00153">
    <property type="entry name" value="Mito_carr"/>
    <property type="match status" value="3"/>
</dbReference>
<sequence>MKSSEDSIHSHGCDCEPPKTHQISTDISVHAVPVLEPLSTHKNDLRAFKLRLSPNEITSISGALAGFISGLVVCPLDVAKTRFQAQGAYNNSNDIDKKKNSSNINGTNVSNLKYKSAVQSIKLIWKEEGFRGLYRGVVPITLGYFPTWMIYFTCYEHFKKFYNNYIHDDNLSYFASAISSGAISTTLTNPIWVVKTRLMLQMDDGKTVYSSSNVNANTSTNVSRNVKASPSAGAGISTSLNSKKMDWYRGTFDAFKKMYQHEGLNVFYRGLLPSYFGLIHVAIQFPLYENFKKILKISNNGDETLDMSNTSTKMKTLNFLKFILASSLSKMIASAITYPHEILRTRLQLFNNNSNQQNESQLKGLKRVFKNIIKVEGFKGFYSGFIINLARTVPASAVTMQTKGKMILLILISYFLLLVSANENESLNDLQSRVPPPLTLSNFDNILLKGFHMVEFYSPYCHHCQNLFPTWVEFYESNPESSGYAIHQVDCVVSGDLCDREGIRYFPMIRFYGPNSKLLASMTSSSRTIDTLNEFANEQLLIWNEEGDSKFNEDDFVGLQNSMIDNSELRKVLSGDLEVPKLISFWPTSNDQLNDSNFQNKYNAHAIFKNSENLYNFRNIWNFVIRNLHKFSEEHKLEFHYVNCKSNAALCGSLGFSELLNSNLKNLTPRIVLYLPKSNGNSLFLKPSLIKNRKFNHIVKFITNWTYRNLINSELQDLKINDIKNFIGATTKLKDKNDISDIPNYSKVAFIQVNDPNTQVLEDDIILDHLLQPVADLDSEVYLFKSTDKDGALKLLQDQERNLIDYIKNDEQSLQDKISEKLFISRTRSTFPMFIALKSSSLYTPVYQSFTSKEIRDTKKVLSFISSNYLPMINHLSDDNKYQVFPKRMSPLNSKTEKILVSITDFQPKQFFEVEFYMSKVYHKFQYLRNMKIFQKIDKQRNEKHEEVNRMKLNDATSDDIIDKLREKITESYISTDNNLFPVYLDLDTLSKVASSLNWNKLDIQKYKVGDSILISRFTGQYWDQDLRGRQLNIENIDETVNLLKDILKSKNSGKSITRQSILLTIFQVWILLLVIAACLHYYKRFQIKRAQQNEKMKGLGILGLSADSKFD</sequence>
<keyword evidence="6 10" id="KW-1133">Transmembrane helix</keyword>
<dbReference type="InterPro" id="IPR013766">
    <property type="entry name" value="Thioredoxin_domain"/>
</dbReference>
<evidence type="ECO:0000256" key="2">
    <source>
        <dbReference type="ARBA" id="ARBA00022448"/>
    </source>
</evidence>
<dbReference type="VEuPathDB" id="FungiDB:C5L36_0B09470"/>
<keyword evidence="7" id="KW-0496">Mitochondrion</keyword>
<dbReference type="GO" id="GO:0015218">
    <property type="term" value="F:pyrimidine nucleotide transmembrane transporter activity"/>
    <property type="evidence" value="ECO:0007669"/>
    <property type="project" value="InterPro"/>
</dbReference>
<organism evidence="12 13">
    <name type="scientific">Pichia kudriavzevii</name>
    <name type="common">Yeast</name>
    <name type="synonym">Issatchenkia orientalis</name>
    <dbReference type="NCBI Taxonomy" id="4909"/>
    <lineage>
        <taxon>Eukaryota</taxon>
        <taxon>Fungi</taxon>
        <taxon>Dikarya</taxon>
        <taxon>Ascomycota</taxon>
        <taxon>Saccharomycotina</taxon>
        <taxon>Pichiomycetes</taxon>
        <taxon>Pichiales</taxon>
        <taxon>Pichiaceae</taxon>
        <taxon>Pichia</taxon>
    </lineage>
</organism>
<evidence type="ECO:0000256" key="4">
    <source>
        <dbReference type="ARBA" id="ARBA00022737"/>
    </source>
</evidence>
<dbReference type="VEuPathDB" id="FungiDB:C5L36_0B09460"/>
<dbReference type="AlphaFoldDB" id="A0A1V2LV87"/>
<dbReference type="InterPro" id="IPR018108">
    <property type="entry name" value="MCP_transmembrane"/>
</dbReference>
<dbReference type="PROSITE" id="PS51352">
    <property type="entry name" value="THIOREDOXIN_2"/>
    <property type="match status" value="1"/>
</dbReference>
<keyword evidence="5" id="KW-0999">Mitochondrion inner membrane</keyword>
<dbReference type="EMBL" id="MQVM01000002">
    <property type="protein sequence ID" value="ONH77172.1"/>
    <property type="molecule type" value="Genomic_DNA"/>
</dbReference>
<evidence type="ECO:0000313" key="12">
    <source>
        <dbReference type="EMBL" id="ONH77172.1"/>
    </source>
</evidence>
<evidence type="ECO:0000256" key="8">
    <source>
        <dbReference type="ARBA" id="ARBA00023136"/>
    </source>
</evidence>
<dbReference type="InterPro" id="IPR023395">
    <property type="entry name" value="MCP_dom_sf"/>
</dbReference>
<dbReference type="PANTHER" id="PTHR45829:SF1">
    <property type="entry name" value="CARRIER PROTEIN, PUTATIVE (AFU_ORTHOLOGUE AFUA_4G06780)-RELATED"/>
    <property type="match status" value="1"/>
</dbReference>
<feature type="repeat" description="Solcar" evidence="9">
    <location>
        <begin position="53"/>
        <end position="161"/>
    </location>
</feature>
<dbReference type="PROSITE" id="PS50920">
    <property type="entry name" value="SOLCAR"/>
    <property type="match status" value="3"/>
</dbReference>
<proteinExistence type="predicted"/>